<evidence type="ECO:0000313" key="1">
    <source>
        <dbReference type="EMBL" id="KAG5447194.1"/>
    </source>
</evidence>
<evidence type="ECO:0000313" key="2">
    <source>
        <dbReference type="Proteomes" id="UP000286415"/>
    </source>
</evidence>
<dbReference type="AlphaFoldDB" id="A0A419PY77"/>
<gene>
    <name evidence="1" type="ORF">CSKR_110979</name>
</gene>
<dbReference type="EMBL" id="NIRI02000042">
    <property type="protein sequence ID" value="KAG5447194.1"/>
    <property type="molecule type" value="Genomic_DNA"/>
</dbReference>
<reference evidence="1 2" key="1">
    <citation type="journal article" date="2018" name="Biotechnol. Adv.">
        <title>Improved genomic resources and new bioinformatic workflow for the carcinogenic parasite Clonorchis sinensis: Biotechnological implications.</title>
        <authorList>
            <person name="Wang D."/>
            <person name="Korhonen P.K."/>
            <person name="Gasser R.B."/>
            <person name="Young N.D."/>
        </authorList>
    </citation>
    <scope>NUCLEOTIDE SEQUENCE [LARGE SCALE GENOMIC DNA]</scope>
    <source>
        <strain evidence="1">Cs-k2</strain>
    </source>
</reference>
<protein>
    <submittedName>
        <fullName evidence="1">Uncharacterized protein</fullName>
    </submittedName>
</protein>
<dbReference type="Proteomes" id="UP000286415">
    <property type="component" value="Unassembled WGS sequence"/>
</dbReference>
<dbReference type="InParanoid" id="A0A419PY77"/>
<comment type="caution">
    <text evidence="1">The sequence shown here is derived from an EMBL/GenBank/DDBJ whole genome shotgun (WGS) entry which is preliminary data.</text>
</comment>
<reference evidence="1 2" key="2">
    <citation type="journal article" date="2021" name="Genomics">
        <title>High-quality reference genome for Clonorchis sinensis.</title>
        <authorList>
            <person name="Young N.D."/>
            <person name="Stroehlein A.J."/>
            <person name="Kinkar L."/>
            <person name="Wang T."/>
            <person name="Sohn W.M."/>
            <person name="Chang B.C.H."/>
            <person name="Kaur P."/>
            <person name="Weisz D."/>
            <person name="Dudchenko O."/>
            <person name="Aiden E.L."/>
            <person name="Korhonen P.K."/>
            <person name="Gasser R.B."/>
        </authorList>
    </citation>
    <scope>NUCLEOTIDE SEQUENCE [LARGE SCALE GENOMIC DNA]</scope>
    <source>
        <strain evidence="1">Cs-k2</strain>
    </source>
</reference>
<dbReference type="OrthoDB" id="10537971at2759"/>
<keyword evidence="2" id="KW-1185">Reference proteome</keyword>
<proteinExistence type="predicted"/>
<accession>A0A419PY77</accession>
<organism evidence="1 2">
    <name type="scientific">Clonorchis sinensis</name>
    <name type="common">Chinese liver fluke</name>
    <dbReference type="NCBI Taxonomy" id="79923"/>
    <lineage>
        <taxon>Eukaryota</taxon>
        <taxon>Metazoa</taxon>
        <taxon>Spiralia</taxon>
        <taxon>Lophotrochozoa</taxon>
        <taxon>Platyhelminthes</taxon>
        <taxon>Trematoda</taxon>
        <taxon>Digenea</taxon>
        <taxon>Opisthorchiida</taxon>
        <taxon>Opisthorchiata</taxon>
        <taxon>Opisthorchiidae</taxon>
        <taxon>Clonorchis</taxon>
    </lineage>
</organism>
<sequence length="92" mass="10275">MWLSEKSPLRNSVNGHMEHVTKPAQPTESMKFIPNREVELFKLFNIVCITAASDPRRAMSSAYSISVSECPRSISTTQALETGSESLREALF</sequence>
<name>A0A419PY77_CLOSI</name>